<dbReference type="Proteomes" id="UP000476064">
    <property type="component" value="Chromosome"/>
</dbReference>
<protein>
    <submittedName>
        <fullName evidence="2">Uncharacterized protein</fullName>
    </submittedName>
</protein>
<feature type="compositionally biased region" description="Acidic residues" evidence="1">
    <location>
        <begin position="63"/>
        <end position="90"/>
    </location>
</feature>
<feature type="compositionally biased region" description="Low complexity" evidence="1">
    <location>
        <begin position="28"/>
        <end position="41"/>
    </location>
</feature>
<sequence length="141" mass="15101">MSVQIIINSETAEEALLKIAALAAGLTTGRVEPITIPAPAAEPEKPKRQRQTKTETPKQPEPPAEEDDQADDVEEHLDQQDAGDNEDVPTDVDLRAAASEAGKRVGAAQVKGLLNKYGVPNVTAIPASDRRAFLRDLEGLK</sequence>
<dbReference type="AlphaFoldDB" id="A0A6C0G051"/>
<dbReference type="KEGG" id="plyc:GXP70_18240"/>
<feature type="region of interest" description="Disordered" evidence="1">
    <location>
        <begin position="28"/>
        <end position="103"/>
    </location>
</feature>
<accession>A0A6C0G051</accession>
<keyword evidence="3" id="KW-1185">Reference proteome</keyword>
<dbReference type="EMBL" id="CP048209">
    <property type="protein sequence ID" value="QHT61722.1"/>
    <property type="molecule type" value="Genomic_DNA"/>
</dbReference>
<dbReference type="RefSeq" id="WP_162358161.1">
    <property type="nucleotide sequence ID" value="NZ_CP048209.1"/>
</dbReference>
<evidence type="ECO:0000313" key="3">
    <source>
        <dbReference type="Proteomes" id="UP000476064"/>
    </source>
</evidence>
<organism evidence="2 3">
    <name type="scientific">Paenibacillus lycopersici</name>
    <dbReference type="NCBI Taxonomy" id="2704462"/>
    <lineage>
        <taxon>Bacteria</taxon>
        <taxon>Bacillati</taxon>
        <taxon>Bacillota</taxon>
        <taxon>Bacilli</taxon>
        <taxon>Bacillales</taxon>
        <taxon>Paenibacillaceae</taxon>
        <taxon>Paenibacillus</taxon>
    </lineage>
</organism>
<name>A0A6C0G051_9BACL</name>
<evidence type="ECO:0000313" key="2">
    <source>
        <dbReference type="EMBL" id="QHT61722.1"/>
    </source>
</evidence>
<reference evidence="2 3" key="1">
    <citation type="submission" date="2020-01" db="EMBL/GenBank/DDBJ databases">
        <title>Paenibacillus sp. nov., isolated from tomato rhizosphere.</title>
        <authorList>
            <person name="Weon H.-Y."/>
            <person name="Lee S.A."/>
        </authorList>
    </citation>
    <scope>NUCLEOTIDE SEQUENCE [LARGE SCALE GENOMIC DNA]</scope>
    <source>
        <strain evidence="2 3">12200R-189</strain>
    </source>
</reference>
<gene>
    <name evidence="2" type="ORF">GXP70_18240</name>
</gene>
<proteinExistence type="predicted"/>
<evidence type="ECO:0000256" key="1">
    <source>
        <dbReference type="SAM" id="MobiDB-lite"/>
    </source>
</evidence>
<feature type="compositionally biased region" description="Basic and acidic residues" evidence="1">
    <location>
        <begin position="42"/>
        <end position="58"/>
    </location>
</feature>